<reference evidence="9" key="2">
    <citation type="submission" date="2019-01" db="UniProtKB">
        <authorList>
            <consortium name="EnsemblPlants"/>
        </authorList>
    </citation>
    <scope>IDENTIFICATION</scope>
    <source>
        <strain evidence="9">cv. Heinz 1706</strain>
    </source>
</reference>
<keyword evidence="7" id="KW-0961">Cell wall biogenesis/degradation</keyword>
<evidence type="ECO:0000256" key="5">
    <source>
        <dbReference type="ARBA" id="ARBA00022989"/>
    </source>
</evidence>
<evidence type="ECO:0000313" key="10">
    <source>
        <dbReference type="Proteomes" id="UP000004994"/>
    </source>
</evidence>
<dbReference type="InParanoid" id="A0A3Q7HIA4"/>
<evidence type="ECO:0000313" key="9">
    <source>
        <dbReference type="EnsemblPlants" id="Solyc08g008400.2.1"/>
    </source>
</evidence>
<dbReference type="GO" id="GO:0071555">
    <property type="term" value="P:cell wall organization"/>
    <property type="evidence" value="ECO:0007669"/>
    <property type="project" value="UniProtKB-KW"/>
</dbReference>
<dbReference type="GO" id="GO:0016020">
    <property type="term" value="C:membrane"/>
    <property type="evidence" value="ECO:0007669"/>
    <property type="project" value="InterPro"/>
</dbReference>
<keyword evidence="5" id="KW-1133">Transmembrane helix</keyword>
<evidence type="ECO:0000256" key="8">
    <source>
        <dbReference type="PIRSR" id="PIRSR605150-2"/>
    </source>
</evidence>
<evidence type="ECO:0000256" key="3">
    <source>
        <dbReference type="ARBA" id="ARBA00022679"/>
    </source>
</evidence>
<keyword evidence="10" id="KW-1185">Reference proteome</keyword>
<protein>
    <submittedName>
        <fullName evidence="9">Uncharacterized protein</fullName>
    </submittedName>
</protein>
<dbReference type="GO" id="GO:0016760">
    <property type="term" value="F:cellulose synthase (UDP-forming) activity"/>
    <property type="evidence" value="ECO:0007669"/>
    <property type="project" value="InterPro"/>
</dbReference>
<reference evidence="9" key="1">
    <citation type="journal article" date="2012" name="Nature">
        <title>The tomato genome sequence provides insights into fleshy fruit evolution.</title>
        <authorList>
            <consortium name="Tomato Genome Consortium"/>
        </authorList>
    </citation>
    <scope>NUCLEOTIDE SEQUENCE [LARGE SCALE GENOMIC DNA]</scope>
    <source>
        <strain evidence="9">cv. Heinz 1706</strain>
    </source>
</reference>
<proteinExistence type="predicted"/>
<dbReference type="PaxDb" id="4081-Solyc08g008390.1.1"/>
<evidence type="ECO:0000256" key="4">
    <source>
        <dbReference type="ARBA" id="ARBA00022692"/>
    </source>
</evidence>
<dbReference type="STRING" id="4081.A0A3Q7HIA4"/>
<accession>A0A3Q7HIA4</accession>
<evidence type="ECO:0000256" key="1">
    <source>
        <dbReference type="ARBA" id="ARBA00004308"/>
    </source>
</evidence>
<keyword evidence="2" id="KW-0328">Glycosyltransferase</keyword>
<dbReference type="OMA" id="NEEYISY"/>
<keyword evidence="3" id="KW-0808">Transferase</keyword>
<evidence type="ECO:0000256" key="7">
    <source>
        <dbReference type="ARBA" id="ARBA00023316"/>
    </source>
</evidence>
<dbReference type="EnsemblPlants" id="Solyc08g008400.2.1">
    <property type="protein sequence ID" value="Solyc08g008400.2.1"/>
    <property type="gene ID" value="Solyc08g008400.2"/>
</dbReference>
<keyword evidence="4" id="KW-0812">Transmembrane</keyword>
<keyword evidence="6" id="KW-0472">Membrane</keyword>
<dbReference type="Pfam" id="PF03552">
    <property type="entry name" value="Cellulose_synt"/>
    <property type="match status" value="1"/>
</dbReference>
<feature type="binding site" evidence="8">
    <location>
        <position position="1"/>
    </location>
    <ligand>
        <name>UDP-alpha-D-glucose</name>
        <dbReference type="ChEBI" id="CHEBI:58885"/>
    </ligand>
</feature>
<dbReference type="GO" id="GO:0012505">
    <property type="term" value="C:endomembrane system"/>
    <property type="evidence" value="ECO:0007669"/>
    <property type="project" value="UniProtKB-SubCell"/>
</dbReference>
<comment type="subcellular location">
    <subcellularLocation>
        <location evidence="1">Endomembrane system</location>
    </subcellularLocation>
</comment>
<dbReference type="GO" id="GO:0030244">
    <property type="term" value="P:cellulose biosynthetic process"/>
    <property type="evidence" value="ECO:0007669"/>
    <property type="project" value="InterPro"/>
</dbReference>
<dbReference type="InterPro" id="IPR005150">
    <property type="entry name" value="Cellulose_synth"/>
</dbReference>
<name>A0A3Q7HIA4_SOLLC</name>
<dbReference type="PANTHER" id="PTHR13301">
    <property type="entry name" value="X-BOX TRANSCRIPTION FACTOR-RELATED"/>
    <property type="match status" value="1"/>
</dbReference>
<feature type="binding site" evidence="8">
    <location>
        <position position="30"/>
    </location>
    <ligand>
        <name>UDP-alpha-D-glucose</name>
        <dbReference type="ChEBI" id="CHEBI:58885"/>
    </ligand>
</feature>
<dbReference type="Gramene" id="Solyc08g008400.2.1">
    <property type="protein sequence ID" value="Solyc08g008400.2.1"/>
    <property type="gene ID" value="Solyc08g008400.2"/>
</dbReference>
<dbReference type="AlphaFoldDB" id="A0A3Q7HIA4"/>
<evidence type="ECO:0000256" key="2">
    <source>
        <dbReference type="ARBA" id="ARBA00022676"/>
    </source>
</evidence>
<evidence type="ECO:0000256" key="6">
    <source>
        <dbReference type="ARBA" id="ARBA00023136"/>
    </source>
</evidence>
<dbReference type="Proteomes" id="UP000004994">
    <property type="component" value="Chromosome 8"/>
</dbReference>
<sequence>EPPINVANTVLFVLAYDYSTEKFSIYVSDDRGSELTLFALAEAARFGVYCLPFCRENGVVERCPDAYFSSDNYFKNSQSHKIKLMYGNMITRINNVVEKGKVNEEYISYEDEQQAYTKYSSDGFTPHHHPSIIQEIMGLIGPISMQVSLKLWPMGIQWTWMGFVAQIIWAPGAFSKHRAFYGGPSSFVQQEMVQDHVVNKPIKAQTILEQAHQMASFNYENQTN</sequence>
<organism evidence="9">
    <name type="scientific">Solanum lycopersicum</name>
    <name type="common">Tomato</name>
    <name type="synonym">Lycopersicon esculentum</name>
    <dbReference type="NCBI Taxonomy" id="4081"/>
    <lineage>
        <taxon>Eukaryota</taxon>
        <taxon>Viridiplantae</taxon>
        <taxon>Streptophyta</taxon>
        <taxon>Embryophyta</taxon>
        <taxon>Tracheophyta</taxon>
        <taxon>Spermatophyta</taxon>
        <taxon>Magnoliopsida</taxon>
        <taxon>eudicotyledons</taxon>
        <taxon>Gunneridae</taxon>
        <taxon>Pentapetalae</taxon>
        <taxon>asterids</taxon>
        <taxon>lamiids</taxon>
        <taxon>Solanales</taxon>
        <taxon>Solanaceae</taxon>
        <taxon>Solanoideae</taxon>
        <taxon>Solaneae</taxon>
        <taxon>Solanum</taxon>
        <taxon>Solanum subgen. Lycopersicon</taxon>
    </lineage>
</organism>